<dbReference type="InterPro" id="IPR029044">
    <property type="entry name" value="Nucleotide-diphossugar_trans"/>
</dbReference>
<feature type="site" description="Positions MEP for the nucleophilic attack" evidence="7">
    <location>
        <position position="229"/>
    </location>
</feature>
<dbReference type="GO" id="GO:0050518">
    <property type="term" value="F:2-C-methyl-D-erythritol 4-phosphate cytidylyltransferase activity"/>
    <property type="evidence" value="ECO:0007669"/>
    <property type="project" value="UniProtKB-UniRule"/>
</dbReference>
<dbReference type="Proteomes" id="UP000451565">
    <property type="component" value="Unassembled WGS sequence"/>
</dbReference>
<dbReference type="Gene3D" id="3.90.550.10">
    <property type="entry name" value="Spore Coat Polysaccharide Biosynthesis Protein SpsA, Chain A"/>
    <property type="match status" value="1"/>
</dbReference>
<dbReference type="EC" id="2.7.7.60" evidence="7"/>
<name>A0A843YLT9_9BURK</name>
<evidence type="ECO:0000256" key="2">
    <source>
        <dbReference type="ARBA" id="ARBA00004787"/>
    </source>
</evidence>
<evidence type="ECO:0000256" key="7">
    <source>
        <dbReference type="HAMAP-Rule" id="MF_00108"/>
    </source>
</evidence>
<accession>A0A843YLT9</accession>
<keyword evidence="5 7" id="KW-0548">Nucleotidyltransferase</keyword>
<keyword evidence="4 7" id="KW-0808">Transferase</keyword>
<dbReference type="PANTHER" id="PTHR32125">
    <property type="entry name" value="2-C-METHYL-D-ERYTHRITOL 4-PHOSPHATE CYTIDYLYLTRANSFERASE, CHLOROPLASTIC"/>
    <property type="match status" value="1"/>
</dbReference>
<dbReference type="AlphaFoldDB" id="A0A843YLT9"/>
<feature type="site" description="Transition state stabilizer" evidence="7">
    <location>
        <position position="30"/>
    </location>
</feature>
<dbReference type="GO" id="GO:0019288">
    <property type="term" value="P:isopentenyl diphosphate biosynthetic process, methylerythritol 4-phosphate pathway"/>
    <property type="evidence" value="ECO:0007669"/>
    <property type="project" value="UniProtKB-UniRule"/>
</dbReference>
<evidence type="ECO:0000256" key="5">
    <source>
        <dbReference type="ARBA" id="ARBA00022695"/>
    </source>
</evidence>
<dbReference type="InterPro" id="IPR034683">
    <property type="entry name" value="IspD/TarI"/>
</dbReference>
<sequence>MSQSPSHSPRYFGLIPAAGVGARMGKEFPKQYLPLAGKPMLQHVLDTFAASTLITHTFVVVSADDGYIAAMMAAAPHLADRVTVLYHGGDSRHLSVLNGLAAMRGRLRDQFSDDDWVLVHDAARPGLNVTLLERLMAALKEDDVGGLLALPVVDTLKRGASTDGERVKETVPRDALWAAQTPQMFRYQLLQRALSYALDNAEQITDDASAVEMLGLQPRLVAGSPRNFKVTLPHDIELAELFLKESK</sequence>
<evidence type="ECO:0000313" key="8">
    <source>
        <dbReference type="EMBL" id="MQQ99879.1"/>
    </source>
</evidence>
<evidence type="ECO:0000256" key="4">
    <source>
        <dbReference type="ARBA" id="ARBA00022679"/>
    </source>
</evidence>
<evidence type="ECO:0000256" key="1">
    <source>
        <dbReference type="ARBA" id="ARBA00001282"/>
    </source>
</evidence>
<comment type="similarity">
    <text evidence="3 7">Belongs to the IspD/TarI cytidylyltransferase family. IspD subfamily.</text>
</comment>
<comment type="function">
    <text evidence="7">Catalyzes the formation of 4-diphosphocytidyl-2-C-methyl-D-erythritol from CTP and 2-C-methyl-D-erythritol 4-phosphate (MEP).</text>
</comment>
<evidence type="ECO:0000256" key="3">
    <source>
        <dbReference type="ARBA" id="ARBA00009789"/>
    </source>
</evidence>
<dbReference type="UniPathway" id="UPA00056">
    <property type="reaction ID" value="UER00093"/>
</dbReference>
<dbReference type="HAMAP" id="MF_00108">
    <property type="entry name" value="IspD"/>
    <property type="match status" value="1"/>
</dbReference>
<organism evidence="8 9">
    <name type="scientific">Glaciimonas soli</name>
    <dbReference type="NCBI Taxonomy" id="2590999"/>
    <lineage>
        <taxon>Bacteria</taxon>
        <taxon>Pseudomonadati</taxon>
        <taxon>Pseudomonadota</taxon>
        <taxon>Betaproteobacteria</taxon>
        <taxon>Burkholderiales</taxon>
        <taxon>Oxalobacteraceae</taxon>
        <taxon>Glaciimonas</taxon>
    </lineage>
</organism>
<evidence type="ECO:0000313" key="9">
    <source>
        <dbReference type="Proteomes" id="UP000451565"/>
    </source>
</evidence>
<dbReference type="NCBIfam" id="TIGR00453">
    <property type="entry name" value="ispD"/>
    <property type="match status" value="1"/>
</dbReference>
<dbReference type="InterPro" id="IPR050088">
    <property type="entry name" value="IspD/TarI_cytidylyltransf_bact"/>
</dbReference>
<comment type="caution">
    <text evidence="8">The sequence shown here is derived from an EMBL/GenBank/DDBJ whole genome shotgun (WGS) entry which is preliminary data.</text>
</comment>
<dbReference type="PROSITE" id="PS01295">
    <property type="entry name" value="ISPD"/>
    <property type="match status" value="1"/>
</dbReference>
<protein>
    <recommendedName>
        <fullName evidence="7">2-C-methyl-D-erythritol 4-phosphate cytidylyltransferase</fullName>
        <ecNumber evidence="7">2.7.7.60</ecNumber>
    </recommendedName>
    <alternativeName>
        <fullName evidence="7">4-diphosphocytidyl-2C-methyl-D-erythritol synthase</fullName>
    </alternativeName>
    <alternativeName>
        <fullName evidence="7">MEP cytidylyltransferase</fullName>
        <shortName evidence="7">MCT</shortName>
    </alternativeName>
</protein>
<dbReference type="PANTHER" id="PTHR32125:SF4">
    <property type="entry name" value="2-C-METHYL-D-ERYTHRITOL 4-PHOSPHATE CYTIDYLYLTRANSFERASE, CHLOROPLASTIC"/>
    <property type="match status" value="1"/>
</dbReference>
<reference evidence="8 9" key="1">
    <citation type="submission" date="2019-10" db="EMBL/GenBank/DDBJ databases">
        <title>Glaciimonas soli sp. nov., a psychrophilic bacterium isolated from the forest soil of a high elevation mountain in Taiwan.</title>
        <authorList>
            <person name="Wang L.-T."/>
            <person name="Shieh W.Y."/>
        </authorList>
    </citation>
    <scope>NUCLEOTIDE SEQUENCE [LARGE SCALE GENOMIC DNA]</scope>
    <source>
        <strain evidence="8 9">GS1</strain>
    </source>
</reference>
<dbReference type="SUPFAM" id="SSF53448">
    <property type="entry name" value="Nucleotide-diphospho-sugar transferases"/>
    <property type="match status" value="1"/>
</dbReference>
<keyword evidence="9" id="KW-1185">Reference proteome</keyword>
<gene>
    <name evidence="7" type="primary">ispD</name>
    <name evidence="8" type="ORF">GEV47_04170</name>
</gene>
<dbReference type="CDD" id="cd02516">
    <property type="entry name" value="CDP-ME_synthetase"/>
    <property type="match status" value="1"/>
</dbReference>
<dbReference type="InterPro" id="IPR001228">
    <property type="entry name" value="IspD"/>
</dbReference>
<dbReference type="RefSeq" id="WP_153233413.1">
    <property type="nucleotide sequence ID" value="NZ_WINI01000001.1"/>
</dbReference>
<dbReference type="Pfam" id="PF01128">
    <property type="entry name" value="IspD"/>
    <property type="match status" value="1"/>
</dbReference>
<dbReference type="EMBL" id="WINI01000001">
    <property type="protein sequence ID" value="MQQ99879.1"/>
    <property type="molecule type" value="Genomic_DNA"/>
</dbReference>
<dbReference type="OrthoDB" id="9806837at2"/>
<feature type="site" description="Positions MEP for the nucleophilic attack" evidence="7">
    <location>
        <position position="173"/>
    </location>
</feature>
<dbReference type="FunFam" id="3.90.550.10:FF:000003">
    <property type="entry name" value="2-C-methyl-D-erythritol 4-phosphate cytidylyltransferase"/>
    <property type="match status" value="1"/>
</dbReference>
<evidence type="ECO:0000256" key="6">
    <source>
        <dbReference type="ARBA" id="ARBA00023229"/>
    </source>
</evidence>
<proteinExistence type="inferred from homology"/>
<dbReference type="InterPro" id="IPR018294">
    <property type="entry name" value="ISPD_synthase_CS"/>
</dbReference>
<keyword evidence="6 7" id="KW-0414">Isoprene biosynthesis</keyword>
<comment type="catalytic activity">
    <reaction evidence="1 7">
        <text>2-C-methyl-D-erythritol 4-phosphate + CTP + H(+) = 4-CDP-2-C-methyl-D-erythritol + diphosphate</text>
        <dbReference type="Rhea" id="RHEA:13429"/>
        <dbReference type="ChEBI" id="CHEBI:15378"/>
        <dbReference type="ChEBI" id="CHEBI:33019"/>
        <dbReference type="ChEBI" id="CHEBI:37563"/>
        <dbReference type="ChEBI" id="CHEBI:57823"/>
        <dbReference type="ChEBI" id="CHEBI:58262"/>
        <dbReference type="EC" id="2.7.7.60"/>
    </reaction>
</comment>
<comment type="pathway">
    <text evidence="2 7">Isoprenoid biosynthesis; isopentenyl diphosphate biosynthesis via DXP pathway; isopentenyl diphosphate from 1-deoxy-D-xylulose 5-phosphate: step 2/6.</text>
</comment>
<feature type="site" description="Transition state stabilizer" evidence="7">
    <location>
        <position position="23"/>
    </location>
</feature>